<reference evidence="2" key="1">
    <citation type="submission" date="2009-09" db="EMBL/GenBank/DDBJ databases">
        <title>The complete chromosome of Sebaldella termitidis ATCC 33386.</title>
        <authorList>
            <consortium name="US DOE Joint Genome Institute (JGI-PGF)"/>
            <person name="Lucas S."/>
            <person name="Copeland A."/>
            <person name="Lapidus A."/>
            <person name="Glavina del Rio T."/>
            <person name="Dalin E."/>
            <person name="Tice H."/>
            <person name="Bruce D."/>
            <person name="Goodwin L."/>
            <person name="Pitluck S."/>
            <person name="Kyrpides N."/>
            <person name="Mavromatis K."/>
            <person name="Ivanova N."/>
            <person name="Mikhailova N."/>
            <person name="Sims D."/>
            <person name="Meincke L."/>
            <person name="Brettin T."/>
            <person name="Detter J.C."/>
            <person name="Han C."/>
            <person name="Larimer F."/>
            <person name="Land M."/>
            <person name="Hauser L."/>
            <person name="Markowitz V."/>
            <person name="Cheng J.F."/>
            <person name="Hugenholtz P."/>
            <person name="Woyke T."/>
            <person name="Wu D."/>
            <person name="Eisen J.A."/>
        </authorList>
    </citation>
    <scope>NUCLEOTIDE SEQUENCE [LARGE SCALE GENOMIC DNA]</scope>
    <source>
        <strain evidence="2">ATCC 33386 / NCTC 11300</strain>
    </source>
</reference>
<dbReference type="InterPro" id="IPR003208">
    <property type="entry name" value="Dehydtase/Dehydtase_re"/>
</dbReference>
<sequence length="111" mass="12690">MRADIPAIKISVLDRNSEYIKEITYGIEEEGIPYEITEENFYNIKEKAFEISQASRLSVGIAVDKEEAVIHFSKLRIDKPLFILSLDGLEKEKLRIYGSNAARLIKGIPFK</sequence>
<dbReference type="HOGENOM" id="CLU_139758_2_0_0"/>
<proteinExistence type="predicted"/>
<dbReference type="STRING" id="526218.Sterm_1035"/>
<dbReference type="SUPFAM" id="SSF52968">
    <property type="entry name" value="B12-dependent dehydatase associated subunit"/>
    <property type="match status" value="1"/>
</dbReference>
<dbReference type="RefSeq" id="WP_012860499.1">
    <property type="nucleotide sequence ID" value="NC_013517.1"/>
</dbReference>
<dbReference type="AlphaFoldDB" id="D1AFL8"/>
<dbReference type="KEGG" id="str:Sterm_1035"/>
<dbReference type="Gene3D" id="3.40.50.10150">
    <property type="entry name" value="B12-dependent dehydatase associated subunit"/>
    <property type="match status" value="1"/>
</dbReference>
<dbReference type="eggNOG" id="ENOG50337WC">
    <property type="taxonomic scope" value="Bacteria"/>
</dbReference>
<evidence type="ECO:0000313" key="1">
    <source>
        <dbReference type="EMBL" id="ACZ07903.1"/>
    </source>
</evidence>
<protein>
    <submittedName>
        <fullName evidence="1">Uncharacterized protein</fullName>
    </submittedName>
</protein>
<organism evidence="1 2">
    <name type="scientific">Sebaldella termitidis (strain ATCC 33386 / NCTC 11300)</name>
    <dbReference type="NCBI Taxonomy" id="526218"/>
    <lineage>
        <taxon>Bacteria</taxon>
        <taxon>Fusobacteriati</taxon>
        <taxon>Fusobacteriota</taxon>
        <taxon>Fusobacteriia</taxon>
        <taxon>Fusobacteriales</taxon>
        <taxon>Leptotrichiaceae</taxon>
        <taxon>Sebaldella</taxon>
    </lineage>
</organism>
<dbReference type="InterPro" id="IPR010254">
    <property type="entry name" value="B12-dep_deHydtase_bsu"/>
</dbReference>
<dbReference type="Pfam" id="PF02288">
    <property type="entry name" value="Dehydratase_MU"/>
    <property type="match status" value="1"/>
</dbReference>
<name>D1AFL8_SEBTE</name>
<reference evidence="1 2" key="2">
    <citation type="journal article" date="2010" name="Stand. Genomic Sci.">
        <title>Complete genome sequence of Sebaldella termitidis type strain (NCTC 11300).</title>
        <authorList>
            <person name="Harmon-Smith M."/>
            <person name="Celia L."/>
            <person name="Chertkov O."/>
            <person name="Lapidus A."/>
            <person name="Copeland A."/>
            <person name="Glavina Del Rio T."/>
            <person name="Nolan M."/>
            <person name="Lucas S."/>
            <person name="Tice H."/>
            <person name="Cheng J.F."/>
            <person name="Han C."/>
            <person name="Detter J.C."/>
            <person name="Bruce D."/>
            <person name="Goodwin L."/>
            <person name="Pitluck S."/>
            <person name="Pati A."/>
            <person name="Liolios K."/>
            <person name="Ivanova N."/>
            <person name="Mavromatis K."/>
            <person name="Mikhailova N."/>
            <person name="Chen A."/>
            <person name="Palaniappan K."/>
            <person name="Land M."/>
            <person name="Hauser L."/>
            <person name="Chang Y.J."/>
            <person name="Jeffries C.D."/>
            <person name="Brettin T."/>
            <person name="Goker M."/>
            <person name="Beck B."/>
            <person name="Bristow J."/>
            <person name="Eisen J.A."/>
            <person name="Markowitz V."/>
            <person name="Hugenholtz P."/>
            <person name="Kyrpides N.C."/>
            <person name="Klenk H.P."/>
            <person name="Chen F."/>
        </authorList>
    </citation>
    <scope>NUCLEOTIDE SEQUENCE [LARGE SCALE GENOMIC DNA]</scope>
    <source>
        <strain evidence="2">ATCC 33386 / NCTC 11300</strain>
    </source>
</reference>
<dbReference type="EMBL" id="CP001739">
    <property type="protein sequence ID" value="ACZ07903.1"/>
    <property type="molecule type" value="Genomic_DNA"/>
</dbReference>
<accession>D1AFL8</accession>
<gene>
    <name evidence="1" type="ordered locus">Sterm_1035</name>
</gene>
<keyword evidence="2" id="KW-1185">Reference proteome</keyword>
<evidence type="ECO:0000313" key="2">
    <source>
        <dbReference type="Proteomes" id="UP000000845"/>
    </source>
</evidence>
<dbReference type="Proteomes" id="UP000000845">
    <property type="component" value="Chromosome"/>
</dbReference>